<evidence type="ECO:0000313" key="1">
    <source>
        <dbReference type="EMBL" id="CAI2385152.1"/>
    </source>
</evidence>
<comment type="caution">
    <text evidence="1">The sequence shown here is derived from an EMBL/GenBank/DDBJ whole genome shotgun (WGS) entry which is preliminary data.</text>
</comment>
<protein>
    <submittedName>
        <fullName evidence="1">Uncharacterized protein</fullName>
    </submittedName>
</protein>
<reference evidence="1" key="1">
    <citation type="submission" date="2023-07" db="EMBL/GenBank/DDBJ databases">
        <authorList>
            <consortium name="AG Swart"/>
            <person name="Singh M."/>
            <person name="Singh A."/>
            <person name="Seah K."/>
            <person name="Emmerich C."/>
        </authorList>
    </citation>
    <scope>NUCLEOTIDE SEQUENCE</scope>
    <source>
        <strain evidence="1">DP1</strain>
    </source>
</reference>
<sequence length="181" mass="21679">MLKQKIFNRKSSLGRDNTPLKITEENKRFSLPPPPKASDPDIQLICKKFSTRLSDKNKKAIRQKLLEAKKSLYKIIKQCFQYHQEDDINFTSKYNYRLFLEHYYQKKFAEMVETIKKMENTYPKLAKRYFDYSFLQENESLVQANEIIKEYKSGLADPCRYVAYHERTLSTKAGRLNKRRQ</sequence>
<proteinExistence type="predicted"/>
<organism evidence="1 2">
    <name type="scientific">Euplotes crassus</name>
    <dbReference type="NCBI Taxonomy" id="5936"/>
    <lineage>
        <taxon>Eukaryota</taxon>
        <taxon>Sar</taxon>
        <taxon>Alveolata</taxon>
        <taxon>Ciliophora</taxon>
        <taxon>Intramacronucleata</taxon>
        <taxon>Spirotrichea</taxon>
        <taxon>Hypotrichia</taxon>
        <taxon>Euplotida</taxon>
        <taxon>Euplotidae</taxon>
        <taxon>Moneuplotes</taxon>
    </lineage>
</organism>
<dbReference type="EMBL" id="CAMPGE010027533">
    <property type="protein sequence ID" value="CAI2385152.1"/>
    <property type="molecule type" value="Genomic_DNA"/>
</dbReference>
<gene>
    <name evidence="1" type="ORF">ECRASSUSDP1_LOCUS26700</name>
</gene>
<evidence type="ECO:0000313" key="2">
    <source>
        <dbReference type="Proteomes" id="UP001295684"/>
    </source>
</evidence>
<dbReference type="AlphaFoldDB" id="A0AAD1Y5T4"/>
<keyword evidence="2" id="KW-1185">Reference proteome</keyword>
<dbReference type="Proteomes" id="UP001295684">
    <property type="component" value="Unassembled WGS sequence"/>
</dbReference>
<accession>A0AAD1Y5T4</accession>
<name>A0AAD1Y5T4_EUPCR</name>